<feature type="compositionally biased region" description="Basic and acidic residues" evidence="1">
    <location>
        <begin position="45"/>
        <end position="57"/>
    </location>
</feature>
<name>A0AAD5QWP4_PARTN</name>
<dbReference type="AlphaFoldDB" id="A0AAD5QWP4"/>
<feature type="region of interest" description="Disordered" evidence="1">
    <location>
        <begin position="1"/>
        <end position="30"/>
    </location>
</feature>
<protein>
    <submittedName>
        <fullName evidence="2">Uncharacterized protein</fullName>
    </submittedName>
</protein>
<proteinExistence type="predicted"/>
<evidence type="ECO:0000313" key="3">
    <source>
        <dbReference type="Proteomes" id="UP001196413"/>
    </source>
</evidence>
<organism evidence="2 3">
    <name type="scientific">Parelaphostrongylus tenuis</name>
    <name type="common">Meningeal worm</name>
    <dbReference type="NCBI Taxonomy" id="148309"/>
    <lineage>
        <taxon>Eukaryota</taxon>
        <taxon>Metazoa</taxon>
        <taxon>Ecdysozoa</taxon>
        <taxon>Nematoda</taxon>
        <taxon>Chromadorea</taxon>
        <taxon>Rhabditida</taxon>
        <taxon>Rhabditina</taxon>
        <taxon>Rhabditomorpha</taxon>
        <taxon>Strongyloidea</taxon>
        <taxon>Metastrongylidae</taxon>
        <taxon>Parelaphostrongylus</taxon>
    </lineage>
</organism>
<keyword evidence="3" id="KW-1185">Reference proteome</keyword>
<comment type="caution">
    <text evidence="2">The sequence shown here is derived from an EMBL/GenBank/DDBJ whole genome shotgun (WGS) entry which is preliminary data.</text>
</comment>
<accession>A0AAD5QWP4</accession>
<dbReference type="EMBL" id="JAHQIW010005213">
    <property type="protein sequence ID" value="KAJ1365275.1"/>
    <property type="molecule type" value="Genomic_DNA"/>
</dbReference>
<gene>
    <name evidence="2" type="ORF">KIN20_025529</name>
</gene>
<dbReference type="Proteomes" id="UP001196413">
    <property type="component" value="Unassembled WGS sequence"/>
</dbReference>
<evidence type="ECO:0000313" key="2">
    <source>
        <dbReference type="EMBL" id="KAJ1365275.1"/>
    </source>
</evidence>
<reference evidence="2" key="1">
    <citation type="submission" date="2021-06" db="EMBL/GenBank/DDBJ databases">
        <title>Parelaphostrongylus tenuis whole genome reference sequence.</title>
        <authorList>
            <person name="Garwood T.J."/>
            <person name="Larsen P.A."/>
            <person name="Fountain-Jones N.M."/>
            <person name="Garbe J.R."/>
            <person name="Macchietto M.G."/>
            <person name="Kania S.A."/>
            <person name="Gerhold R.W."/>
            <person name="Richards J.E."/>
            <person name="Wolf T.M."/>
        </authorList>
    </citation>
    <scope>NUCLEOTIDE SEQUENCE</scope>
    <source>
        <strain evidence="2">MNPRO001-30</strain>
        <tissue evidence="2">Meninges</tissue>
    </source>
</reference>
<sequence length="77" mass="8789">MVRATPPSSKPGLRFSFEPCSSEDSEEVPLRTTTTVIIRQTTEEHQLGSISSKEHERPRKGRHLMSVIDILPNFRQQ</sequence>
<evidence type="ECO:0000256" key="1">
    <source>
        <dbReference type="SAM" id="MobiDB-lite"/>
    </source>
</evidence>
<feature type="region of interest" description="Disordered" evidence="1">
    <location>
        <begin position="45"/>
        <end position="64"/>
    </location>
</feature>